<sequence length="56" mass="6305">MTTEDVGVVLFCIICVYGKEERINSVSHINPLFLNAVSQKRIHVITQSDNIDITTE</sequence>
<reference evidence="1 2" key="2">
    <citation type="submission" date="2008-10" db="EMBL/GenBank/DDBJ databases">
        <authorList>
            <person name="Fulton L."/>
            <person name="Clifton S."/>
            <person name="Fulton B."/>
            <person name="Xu J."/>
            <person name="Minx P."/>
            <person name="Pepin K.H."/>
            <person name="Johnson M."/>
            <person name="Bhonagiri V."/>
            <person name="Nash W.E."/>
            <person name="Mardis E.R."/>
            <person name="Wilson R.K."/>
        </authorList>
    </citation>
    <scope>NUCLEOTIDE SEQUENCE [LARGE SCALE GENOMIC DNA]</scope>
    <source>
        <strain evidence="1 2">DSM 18315</strain>
    </source>
</reference>
<name>B7BG38_9BACT</name>
<evidence type="ECO:0000313" key="2">
    <source>
        <dbReference type="Proteomes" id="UP000005510"/>
    </source>
</evidence>
<evidence type="ECO:0000313" key="1">
    <source>
        <dbReference type="EMBL" id="EEC94637.1"/>
    </source>
</evidence>
<gene>
    <name evidence="1" type="ORF">PRABACTJOHN_04030</name>
</gene>
<dbReference type="EMBL" id="ABYH01000400">
    <property type="protein sequence ID" value="EEC94637.1"/>
    <property type="molecule type" value="Genomic_DNA"/>
</dbReference>
<reference evidence="1 2" key="1">
    <citation type="submission" date="2008-10" db="EMBL/GenBank/DDBJ databases">
        <title>Draft genome sequence of Parabacteroides johnsonii (DSM 18315).</title>
        <authorList>
            <person name="Sudarsanam P."/>
            <person name="Ley R."/>
            <person name="Guruge J."/>
            <person name="Turnbaugh P.J."/>
            <person name="Mahowald M."/>
            <person name="Liep D."/>
            <person name="Gordon J."/>
        </authorList>
    </citation>
    <scope>NUCLEOTIDE SEQUENCE [LARGE SCALE GENOMIC DNA]</scope>
    <source>
        <strain evidence="1 2">DSM 18315</strain>
    </source>
</reference>
<proteinExistence type="predicted"/>
<dbReference type="Proteomes" id="UP000005510">
    <property type="component" value="Unassembled WGS sequence"/>
</dbReference>
<organism evidence="1 2">
    <name type="scientific">Parabacteroides johnsonii DSM 18315</name>
    <dbReference type="NCBI Taxonomy" id="537006"/>
    <lineage>
        <taxon>Bacteria</taxon>
        <taxon>Pseudomonadati</taxon>
        <taxon>Bacteroidota</taxon>
        <taxon>Bacteroidia</taxon>
        <taxon>Bacteroidales</taxon>
        <taxon>Tannerellaceae</taxon>
        <taxon>Parabacteroides</taxon>
    </lineage>
</organism>
<accession>B7BG38</accession>
<dbReference type="HOGENOM" id="CLU_3010132_0_0_10"/>
<dbReference type="AlphaFoldDB" id="B7BG38"/>
<comment type="caution">
    <text evidence="1">The sequence shown here is derived from an EMBL/GenBank/DDBJ whole genome shotgun (WGS) entry which is preliminary data.</text>
</comment>
<protein>
    <submittedName>
        <fullName evidence="1">Uncharacterized protein</fullName>
    </submittedName>
</protein>